<proteinExistence type="predicted"/>
<dbReference type="RefSeq" id="WP_346225764.1">
    <property type="nucleotide sequence ID" value="NZ_JBDJAW010000007.1"/>
</dbReference>
<accession>A0ABV0AME0</accession>
<reference evidence="1 2" key="1">
    <citation type="submission" date="2024-05" db="EMBL/GenBank/DDBJ databases">
        <title>Microbispora sp.ZYX-F-249.</title>
        <authorList>
            <person name="Xie H."/>
        </authorList>
    </citation>
    <scope>NUCLEOTIDE SEQUENCE [LARGE SCALE GENOMIC DNA]</scope>
    <source>
        <strain evidence="1 2">ZYX-F-249</strain>
    </source>
</reference>
<name>A0ABV0AME0_9ACTN</name>
<protein>
    <submittedName>
        <fullName evidence="1">Uncharacterized protein</fullName>
    </submittedName>
</protein>
<keyword evidence="2" id="KW-1185">Reference proteome</keyword>
<dbReference type="Proteomes" id="UP001447516">
    <property type="component" value="Unassembled WGS sequence"/>
</dbReference>
<evidence type="ECO:0000313" key="1">
    <source>
        <dbReference type="EMBL" id="MEN3535743.1"/>
    </source>
</evidence>
<organism evidence="1 2">
    <name type="scientific">Microbispora maris</name>
    <dbReference type="NCBI Taxonomy" id="3144104"/>
    <lineage>
        <taxon>Bacteria</taxon>
        <taxon>Bacillati</taxon>
        <taxon>Actinomycetota</taxon>
        <taxon>Actinomycetes</taxon>
        <taxon>Streptosporangiales</taxon>
        <taxon>Streptosporangiaceae</taxon>
        <taxon>Microbispora</taxon>
    </lineage>
</organism>
<comment type="caution">
    <text evidence="1">The sequence shown here is derived from an EMBL/GenBank/DDBJ whole genome shotgun (WGS) entry which is preliminary data.</text>
</comment>
<sequence length="179" mass="20136">MRDDHQRTVRLQVEVEDCGTAYLADGESIEDVETPAHSAGIIEVEKSCVTLRITHQWGPADFTVTVADRDPGADREGYEDIVEVSYVSGSGRLELTGFSFDEHVMHPLPALPAGPGAYRIRYHVKGLDSEGTQDAADDHYLQIWPAPIGDPVVVKTTTEMYEYYLDPEKFERRLRERAR</sequence>
<gene>
    <name evidence="1" type="ORF">AAH991_11565</name>
</gene>
<dbReference type="EMBL" id="JBDJAW010000007">
    <property type="protein sequence ID" value="MEN3535743.1"/>
    <property type="molecule type" value="Genomic_DNA"/>
</dbReference>
<evidence type="ECO:0000313" key="2">
    <source>
        <dbReference type="Proteomes" id="UP001447516"/>
    </source>
</evidence>